<dbReference type="AlphaFoldDB" id="X0ZIS1"/>
<reference evidence="1" key="1">
    <citation type="journal article" date="2014" name="Front. Microbiol.">
        <title>High frequency of phylogenetically diverse reductive dehalogenase-homologous genes in deep subseafloor sedimentary metagenomes.</title>
        <authorList>
            <person name="Kawai M."/>
            <person name="Futagami T."/>
            <person name="Toyoda A."/>
            <person name="Takaki Y."/>
            <person name="Nishi S."/>
            <person name="Hori S."/>
            <person name="Arai W."/>
            <person name="Tsubouchi T."/>
            <person name="Morono Y."/>
            <person name="Uchiyama I."/>
            <person name="Ito T."/>
            <person name="Fujiyama A."/>
            <person name="Inagaki F."/>
            <person name="Takami H."/>
        </authorList>
    </citation>
    <scope>NUCLEOTIDE SEQUENCE</scope>
    <source>
        <strain evidence="1">Expedition CK06-06</strain>
    </source>
</reference>
<proteinExistence type="predicted"/>
<comment type="caution">
    <text evidence="1">The sequence shown here is derived from an EMBL/GenBank/DDBJ whole genome shotgun (WGS) entry which is preliminary data.</text>
</comment>
<protein>
    <submittedName>
        <fullName evidence="1">Uncharacterized protein</fullName>
    </submittedName>
</protein>
<gene>
    <name evidence="1" type="ORF">S01H4_05135</name>
</gene>
<accession>X0ZIS1</accession>
<organism evidence="1">
    <name type="scientific">marine sediment metagenome</name>
    <dbReference type="NCBI Taxonomy" id="412755"/>
    <lineage>
        <taxon>unclassified sequences</taxon>
        <taxon>metagenomes</taxon>
        <taxon>ecological metagenomes</taxon>
    </lineage>
</organism>
<dbReference type="EMBL" id="BART01001460">
    <property type="protein sequence ID" value="GAG69279.1"/>
    <property type="molecule type" value="Genomic_DNA"/>
</dbReference>
<name>X0ZIS1_9ZZZZ</name>
<sequence length="142" mass="15865">MQEIIKKDAGVKRSGYDLLVELFQGVIEESRLMSPEKAKKVVQTWCDNHGYVDFDGLQKAIEEGMPDNELRWFTGIIAEPDSYGATMCVECGRSVKGGSGYFVNRVPVCDDLQTKIDGGRPFPEGEYECAECDSARDRLPMT</sequence>
<evidence type="ECO:0000313" key="1">
    <source>
        <dbReference type="EMBL" id="GAG69279.1"/>
    </source>
</evidence>